<feature type="region of interest" description="Disordered" evidence="1">
    <location>
        <begin position="1"/>
        <end position="31"/>
    </location>
</feature>
<name>A0ABR3MEP8_9TELE</name>
<comment type="caution">
    <text evidence="2">The sequence shown here is derived from an EMBL/GenBank/DDBJ whole genome shotgun (WGS) entry which is preliminary data.</text>
</comment>
<feature type="compositionally biased region" description="Basic residues" evidence="1">
    <location>
        <begin position="58"/>
        <end position="70"/>
    </location>
</feature>
<dbReference type="InterPro" id="IPR043472">
    <property type="entry name" value="Macro_dom-like"/>
</dbReference>
<protein>
    <submittedName>
        <fullName evidence="2">Uncharacterized protein</fullName>
    </submittedName>
</protein>
<evidence type="ECO:0000256" key="1">
    <source>
        <dbReference type="SAM" id="MobiDB-lite"/>
    </source>
</evidence>
<dbReference type="EMBL" id="JAYMGO010000013">
    <property type="protein sequence ID" value="KAL1262756.1"/>
    <property type="molecule type" value="Genomic_DNA"/>
</dbReference>
<reference evidence="2 3" key="1">
    <citation type="submission" date="2023-09" db="EMBL/GenBank/DDBJ databases">
        <authorList>
            <person name="Wang M."/>
        </authorList>
    </citation>
    <scope>NUCLEOTIDE SEQUENCE [LARGE SCALE GENOMIC DNA]</scope>
    <source>
        <strain evidence="2">GT-2023</strain>
        <tissue evidence="2">Liver</tissue>
    </source>
</reference>
<keyword evidence="3" id="KW-1185">Reference proteome</keyword>
<organism evidence="2 3">
    <name type="scientific">Cirrhinus molitorella</name>
    <name type="common">mud carp</name>
    <dbReference type="NCBI Taxonomy" id="172907"/>
    <lineage>
        <taxon>Eukaryota</taxon>
        <taxon>Metazoa</taxon>
        <taxon>Chordata</taxon>
        <taxon>Craniata</taxon>
        <taxon>Vertebrata</taxon>
        <taxon>Euteleostomi</taxon>
        <taxon>Actinopterygii</taxon>
        <taxon>Neopterygii</taxon>
        <taxon>Teleostei</taxon>
        <taxon>Ostariophysi</taxon>
        <taxon>Cypriniformes</taxon>
        <taxon>Cyprinidae</taxon>
        <taxon>Labeoninae</taxon>
        <taxon>Labeonini</taxon>
        <taxon>Cirrhinus</taxon>
    </lineage>
</organism>
<dbReference type="Proteomes" id="UP001558613">
    <property type="component" value="Unassembled WGS sequence"/>
</dbReference>
<feature type="region of interest" description="Disordered" evidence="1">
    <location>
        <begin position="51"/>
        <end position="71"/>
    </location>
</feature>
<dbReference type="Gene3D" id="3.40.220.10">
    <property type="entry name" value="Leucine Aminopeptidase, subunit E, domain 1"/>
    <property type="match status" value="1"/>
</dbReference>
<feature type="compositionally biased region" description="Polar residues" evidence="1">
    <location>
        <begin position="12"/>
        <end position="21"/>
    </location>
</feature>
<gene>
    <name evidence="2" type="ORF">QQF64_005495</name>
</gene>
<proteinExistence type="predicted"/>
<accession>A0ABR3MEP8</accession>
<sequence length="177" mass="20259">MRVLSDCRMKPSNRNATSAYEPTNRRAPFSTKPPLLTLSAHITVSLGLLNSKPSYQKPSHHGTMSKKKKEWRAEKDRLLSLSLEDRRKDYRGNHVSLEKISTWANDNNTAPEEEQKKSFSLADKVSLYKGDITILELDAIVNAVSFIERNSLTFLSQRVIAVHVRNRCLFDKSIREM</sequence>
<evidence type="ECO:0000313" key="2">
    <source>
        <dbReference type="EMBL" id="KAL1262756.1"/>
    </source>
</evidence>
<evidence type="ECO:0000313" key="3">
    <source>
        <dbReference type="Proteomes" id="UP001558613"/>
    </source>
</evidence>